<dbReference type="SUPFAM" id="SSF51197">
    <property type="entry name" value="Clavaminate synthase-like"/>
    <property type="match status" value="2"/>
</dbReference>
<name>A0A4Y1QUE8_PRUDU</name>
<feature type="domain" description="Fe2OG dioxygenase" evidence="7">
    <location>
        <begin position="335"/>
        <end position="438"/>
    </location>
</feature>
<dbReference type="Pfam" id="PF14226">
    <property type="entry name" value="DIOX_N"/>
    <property type="match status" value="1"/>
</dbReference>
<evidence type="ECO:0000256" key="2">
    <source>
        <dbReference type="ARBA" id="ARBA00023004"/>
    </source>
</evidence>
<dbReference type="Pfam" id="PF03171">
    <property type="entry name" value="2OG-FeII_Oxy"/>
    <property type="match status" value="1"/>
</dbReference>
<keyword evidence="6" id="KW-0560">Oxidoreductase</keyword>
<dbReference type="PANTHER" id="PTHR47990">
    <property type="entry name" value="2-OXOGLUTARATE (2OG) AND FE(II)-DEPENDENT OXYGENASE SUPERFAMILY PROTEIN-RELATED"/>
    <property type="match status" value="1"/>
</dbReference>
<dbReference type="EMBL" id="AP019297">
    <property type="protein sequence ID" value="BBG95441.1"/>
    <property type="molecule type" value="Genomic_DNA"/>
</dbReference>
<evidence type="ECO:0000256" key="4">
    <source>
        <dbReference type="ARBA" id="ARBA00074102"/>
    </source>
</evidence>
<dbReference type="GO" id="GO:0046872">
    <property type="term" value="F:metal ion binding"/>
    <property type="evidence" value="ECO:0007669"/>
    <property type="project" value="UniProtKB-KW"/>
</dbReference>
<accession>A0A4Y1QUE8</accession>
<dbReference type="FunFam" id="2.60.120.330:FF:000017">
    <property type="entry name" value="2-oxoglutarate-dependent dioxygenase DAO"/>
    <property type="match status" value="1"/>
</dbReference>
<evidence type="ECO:0000259" key="7">
    <source>
        <dbReference type="PROSITE" id="PS51471"/>
    </source>
</evidence>
<organism evidence="8">
    <name type="scientific">Prunus dulcis</name>
    <name type="common">Almond</name>
    <name type="synonym">Amygdalus dulcis</name>
    <dbReference type="NCBI Taxonomy" id="3755"/>
    <lineage>
        <taxon>Eukaryota</taxon>
        <taxon>Viridiplantae</taxon>
        <taxon>Streptophyta</taxon>
        <taxon>Embryophyta</taxon>
        <taxon>Tracheophyta</taxon>
        <taxon>Spermatophyta</taxon>
        <taxon>Magnoliopsida</taxon>
        <taxon>eudicotyledons</taxon>
        <taxon>Gunneridae</taxon>
        <taxon>Pentapetalae</taxon>
        <taxon>rosids</taxon>
        <taxon>fabids</taxon>
        <taxon>Rosales</taxon>
        <taxon>Rosaceae</taxon>
        <taxon>Amygdaloideae</taxon>
        <taxon>Amygdaleae</taxon>
        <taxon>Prunus</taxon>
    </lineage>
</organism>
<reference evidence="8" key="1">
    <citation type="journal article" date="2019" name="Science">
        <title>Mutation of a bHLH transcription factor allowed almond domestication.</title>
        <authorList>
            <person name="Sanchez-Perez R."/>
            <person name="Pavan S."/>
            <person name="Mazzeo R."/>
            <person name="Moldovan C."/>
            <person name="Aiese Cigliano R."/>
            <person name="Del Cueto J."/>
            <person name="Ricciardi F."/>
            <person name="Lotti C."/>
            <person name="Ricciardi L."/>
            <person name="Dicenta F."/>
            <person name="Lopez-Marques R.L."/>
            <person name="Lindberg Moller B."/>
        </authorList>
    </citation>
    <scope>NUCLEOTIDE SEQUENCE</scope>
</reference>
<proteinExistence type="inferred from homology"/>
<evidence type="ECO:0000313" key="8">
    <source>
        <dbReference type="EMBL" id="BBG95441.1"/>
    </source>
</evidence>
<dbReference type="AlphaFoldDB" id="A0A4Y1QUE8"/>
<evidence type="ECO:0000256" key="1">
    <source>
        <dbReference type="ARBA" id="ARBA00022723"/>
    </source>
</evidence>
<evidence type="ECO:0000256" key="3">
    <source>
        <dbReference type="ARBA" id="ARBA00054658"/>
    </source>
</evidence>
<comment type="similarity">
    <text evidence="6">Belongs to the iron/ascorbate-dependent oxidoreductase family.</text>
</comment>
<dbReference type="InterPro" id="IPR050231">
    <property type="entry name" value="Iron_ascorbate_oxido_reductase"/>
</dbReference>
<evidence type="ECO:0000256" key="6">
    <source>
        <dbReference type="RuleBase" id="RU003682"/>
    </source>
</evidence>
<comment type="function">
    <text evidence="3">2-oxoglutarate-dependent dioxygenase essential for auxin catabolism and maintenance of auxin homeostasis in reproductive organs. Catalyzes the irreversible oxidation of indole-3-acetic acid (IAA) to the biologically inactive 2-oxoindole-3-acetic acid (OxIAA).</text>
</comment>
<gene>
    <name evidence="8" type="ORF">Prudu_003984</name>
</gene>
<keyword evidence="2 6" id="KW-0408">Iron</keyword>
<keyword evidence="1 6" id="KW-0479">Metal-binding</keyword>
<dbReference type="GO" id="GO:0016491">
    <property type="term" value="F:oxidoreductase activity"/>
    <property type="evidence" value="ECO:0007669"/>
    <property type="project" value="UniProtKB-KW"/>
</dbReference>
<dbReference type="Gene3D" id="2.60.120.330">
    <property type="entry name" value="B-lactam Antibiotic, Isopenicillin N Synthase, Chain"/>
    <property type="match status" value="2"/>
</dbReference>
<dbReference type="InterPro" id="IPR026992">
    <property type="entry name" value="DIOX_N"/>
</dbReference>
<evidence type="ECO:0000256" key="5">
    <source>
        <dbReference type="ARBA" id="ARBA00076740"/>
    </source>
</evidence>
<dbReference type="InterPro" id="IPR044861">
    <property type="entry name" value="IPNS-like_FE2OG_OXY"/>
</dbReference>
<dbReference type="InterPro" id="IPR027443">
    <property type="entry name" value="IPNS-like_sf"/>
</dbReference>
<dbReference type="InterPro" id="IPR005123">
    <property type="entry name" value="Oxoglu/Fe-dep_dioxygenase_dom"/>
</dbReference>
<dbReference type="PROSITE" id="PS51471">
    <property type="entry name" value="FE2OG_OXY"/>
    <property type="match status" value="1"/>
</dbReference>
<sequence>MLKSRGLPLIKQLFSLPLETKKKNVNPKSFHGYCGEYPHVRLYESLGLEDASNFEAARRNGRMHPVKHQVMMRGEKERISLGIFPVPTEGTIIKPPKELMDEEHPCKEEWKNASCEASIPKEGTIIKPPKEPMDEEHGPKFLKSLTLWNFLGSFLQRKEWPLTQQSQLPETDRERKIEMGEEAHADQVLPILDFSEGLVLKQGTEEWKAMNNKVREACENYGCFLVLVKDEIPMNLREEMVAAMKALFDLPEETKQKHTSPKPYQSYEGKSPVIPLNESFGIDNACELDAAEAFTNLIEAMKSMTSKMMELNLIILRMILESFGLGDHYESHAQNTTSAFRFIKYKAPPLSNINNALGLVPHTDKNTLTILCQNDVQGLEILTKQGKWAEVMVPKEAVMVFVGDALKAWSNGRLHAVTHRVMMSGDKERYSYALFSLPKEEVVIEVPQEFIDKEHPLLYKPFNFAEYFTYFTSNTREDALELYAGV</sequence>
<protein>
    <recommendedName>
        <fullName evidence="4">2-oxoglutarate-dependent dioxygenase DAO</fullName>
    </recommendedName>
    <alternativeName>
        <fullName evidence="5">Protein DIOXYGENASE FOR AUXIN OXIDATION</fullName>
    </alternativeName>
</protein>